<dbReference type="EMBL" id="HACA01006960">
    <property type="protein sequence ID" value="CDW24321.1"/>
    <property type="molecule type" value="Transcribed_RNA"/>
</dbReference>
<reference evidence="1" key="1">
    <citation type="submission" date="2014-05" db="EMBL/GenBank/DDBJ databases">
        <authorList>
            <person name="Chronopoulou M."/>
        </authorList>
    </citation>
    <scope>NUCLEOTIDE SEQUENCE</scope>
    <source>
        <tissue evidence="1">Whole organism</tissue>
    </source>
</reference>
<feature type="non-terminal residue" evidence="1">
    <location>
        <position position="1"/>
    </location>
</feature>
<organism evidence="1">
    <name type="scientific">Lepeophtheirus salmonis</name>
    <name type="common">Salmon louse</name>
    <name type="synonym">Caligus salmonis</name>
    <dbReference type="NCBI Taxonomy" id="72036"/>
    <lineage>
        <taxon>Eukaryota</taxon>
        <taxon>Metazoa</taxon>
        <taxon>Ecdysozoa</taxon>
        <taxon>Arthropoda</taxon>
        <taxon>Crustacea</taxon>
        <taxon>Multicrustacea</taxon>
        <taxon>Hexanauplia</taxon>
        <taxon>Copepoda</taxon>
        <taxon>Siphonostomatoida</taxon>
        <taxon>Caligidae</taxon>
        <taxon>Lepeophtheirus</taxon>
    </lineage>
</organism>
<evidence type="ECO:0000313" key="1">
    <source>
        <dbReference type="EMBL" id="CDW24321.1"/>
    </source>
</evidence>
<dbReference type="AlphaFoldDB" id="A0A0K2TFS2"/>
<sequence>LSHFFWLSTHTHIKLCYSHINNTIQQNHTFFYGQAQHMLKLVQFDPLIPNMALFFLS</sequence>
<protein>
    <submittedName>
        <fullName evidence="1">Uncharacterized protein</fullName>
    </submittedName>
</protein>
<accession>A0A0K2TFS2</accession>
<proteinExistence type="predicted"/>
<name>A0A0K2TFS2_LEPSM</name>